<protein>
    <recommendedName>
        <fullName evidence="2">RNase H type-1 domain-containing protein</fullName>
    </recommendedName>
</protein>
<dbReference type="EMBL" id="LR031880">
    <property type="protein sequence ID" value="VDD59881.1"/>
    <property type="molecule type" value="Genomic_DNA"/>
</dbReference>
<dbReference type="PANTHER" id="PTHR47074">
    <property type="entry name" value="BNAC02G40300D PROTEIN"/>
    <property type="match status" value="1"/>
</dbReference>
<dbReference type="InterPro" id="IPR036397">
    <property type="entry name" value="RNaseH_sf"/>
</dbReference>
<feature type="region of interest" description="Disordered" evidence="1">
    <location>
        <begin position="1"/>
        <end position="22"/>
    </location>
</feature>
<gene>
    <name evidence="3" type="ORF">BOLC6T35334H</name>
</gene>
<dbReference type="AlphaFoldDB" id="A0A3P6GJF8"/>
<dbReference type="PANTHER" id="PTHR47074:SF11">
    <property type="entry name" value="REVERSE TRANSCRIPTASE-LIKE PROTEIN"/>
    <property type="match status" value="1"/>
</dbReference>
<reference evidence="3" key="1">
    <citation type="submission" date="2018-11" db="EMBL/GenBank/DDBJ databases">
        <authorList>
            <consortium name="Genoscope - CEA"/>
            <person name="William W."/>
        </authorList>
    </citation>
    <scope>NUCLEOTIDE SEQUENCE</scope>
</reference>
<dbReference type="GO" id="GO:0004523">
    <property type="term" value="F:RNA-DNA hybrid ribonuclease activity"/>
    <property type="evidence" value="ECO:0007669"/>
    <property type="project" value="InterPro"/>
</dbReference>
<evidence type="ECO:0000259" key="2">
    <source>
        <dbReference type="Pfam" id="PF13456"/>
    </source>
</evidence>
<sequence length="109" mass="12152">MGTESGEYTTKSGSDASWRENSTHTGLGWTIIRDNNPMLFSRVEPHVSSPLMAEGIAMREAIRKCKEMGLRKIRCEADSKQLITYINNKAPVPEFYGIISDILALAAEF</sequence>
<organism evidence="3">
    <name type="scientific">Brassica oleracea</name>
    <name type="common">Wild cabbage</name>
    <dbReference type="NCBI Taxonomy" id="3712"/>
    <lineage>
        <taxon>Eukaryota</taxon>
        <taxon>Viridiplantae</taxon>
        <taxon>Streptophyta</taxon>
        <taxon>Embryophyta</taxon>
        <taxon>Tracheophyta</taxon>
        <taxon>Spermatophyta</taxon>
        <taxon>Magnoliopsida</taxon>
        <taxon>eudicotyledons</taxon>
        <taxon>Gunneridae</taxon>
        <taxon>Pentapetalae</taxon>
        <taxon>rosids</taxon>
        <taxon>malvids</taxon>
        <taxon>Brassicales</taxon>
        <taxon>Brassicaceae</taxon>
        <taxon>Brassiceae</taxon>
        <taxon>Brassica</taxon>
    </lineage>
</organism>
<proteinExistence type="predicted"/>
<dbReference type="CDD" id="cd06222">
    <property type="entry name" value="RNase_H_like"/>
    <property type="match status" value="1"/>
</dbReference>
<dbReference type="InterPro" id="IPR002156">
    <property type="entry name" value="RNaseH_domain"/>
</dbReference>
<dbReference type="GO" id="GO:0003676">
    <property type="term" value="F:nucleic acid binding"/>
    <property type="evidence" value="ECO:0007669"/>
    <property type="project" value="InterPro"/>
</dbReference>
<dbReference type="Gene3D" id="3.30.420.10">
    <property type="entry name" value="Ribonuclease H-like superfamily/Ribonuclease H"/>
    <property type="match status" value="1"/>
</dbReference>
<dbReference type="SUPFAM" id="SSF53098">
    <property type="entry name" value="Ribonuclease H-like"/>
    <property type="match status" value="1"/>
</dbReference>
<evidence type="ECO:0000313" key="3">
    <source>
        <dbReference type="EMBL" id="VDD59881.1"/>
    </source>
</evidence>
<dbReference type="Pfam" id="PF13456">
    <property type="entry name" value="RVT_3"/>
    <property type="match status" value="1"/>
</dbReference>
<feature type="compositionally biased region" description="Polar residues" evidence="1">
    <location>
        <begin position="1"/>
        <end position="16"/>
    </location>
</feature>
<dbReference type="InterPro" id="IPR044730">
    <property type="entry name" value="RNase_H-like_dom_plant"/>
</dbReference>
<dbReference type="InterPro" id="IPR052929">
    <property type="entry name" value="RNase_H-like_EbsB-rel"/>
</dbReference>
<dbReference type="InterPro" id="IPR012337">
    <property type="entry name" value="RNaseH-like_sf"/>
</dbReference>
<accession>A0A3P6GJF8</accession>
<evidence type="ECO:0000256" key="1">
    <source>
        <dbReference type="SAM" id="MobiDB-lite"/>
    </source>
</evidence>
<name>A0A3P6GJF8_BRAOL</name>
<feature type="domain" description="RNase H type-1" evidence="2">
    <location>
        <begin position="14"/>
        <end position="102"/>
    </location>
</feature>